<gene>
    <name evidence="1" type="ORF">SAMN02745117_00865</name>
</gene>
<keyword evidence="2" id="KW-1185">Reference proteome</keyword>
<protein>
    <submittedName>
        <fullName evidence="1">Uncharacterized protein</fullName>
    </submittedName>
</protein>
<sequence>MGHTEVGSLDELREHMTAQILEYIDNGLLEYWLQSIQKSEIFHFISTLNHPEAASRLVAVSNYFNLKINLDIAEKSLNNYTTPIKEIENILNNDAIEMEIIEIQSKIDKNIKEIELEFNKKSSENYLLKCNHDLLKHRIKFIIIISKNEFNQDNENYLGTLIQELLPSKNQSNEKFIDSIIQILKNPNESYHDSLNRFPELHFGETE</sequence>
<evidence type="ECO:0000313" key="2">
    <source>
        <dbReference type="Proteomes" id="UP000184327"/>
    </source>
</evidence>
<proteinExistence type="predicted"/>
<name>A0A1M4WHX5_9BURK</name>
<accession>A0A1M4WHX5</accession>
<dbReference type="STRING" id="1122156.SAMN02745117_00865"/>
<dbReference type="AlphaFoldDB" id="A0A1M4WHX5"/>
<reference evidence="1 2" key="1">
    <citation type="submission" date="2016-11" db="EMBL/GenBank/DDBJ databases">
        <authorList>
            <person name="Jaros S."/>
            <person name="Januszkiewicz K."/>
            <person name="Wedrychowicz H."/>
        </authorList>
    </citation>
    <scope>NUCLEOTIDE SEQUENCE [LARGE SCALE GENOMIC DNA]</scope>
    <source>
        <strain evidence="1 2">DSM 16112</strain>
    </source>
</reference>
<dbReference type="EMBL" id="FQUZ01000007">
    <property type="protein sequence ID" value="SHE80787.1"/>
    <property type="molecule type" value="Genomic_DNA"/>
</dbReference>
<evidence type="ECO:0000313" key="1">
    <source>
        <dbReference type="EMBL" id="SHE80787.1"/>
    </source>
</evidence>
<dbReference type="Proteomes" id="UP000184327">
    <property type="component" value="Unassembled WGS sequence"/>
</dbReference>
<organism evidence="1 2">
    <name type="scientific">Lampropedia hyalina DSM 16112</name>
    <dbReference type="NCBI Taxonomy" id="1122156"/>
    <lineage>
        <taxon>Bacteria</taxon>
        <taxon>Pseudomonadati</taxon>
        <taxon>Pseudomonadota</taxon>
        <taxon>Betaproteobacteria</taxon>
        <taxon>Burkholderiales</taxon>
        <taxon>Comamonadaceae</taxon>
        <taxon>Lampropedia</taxon>
    </lineage>
</organism>